<dbReference type="PANTHER" id="PTHR35457">
    <property type="entry name" value="HEME A SYNTHASE"/>
    <property type="match status" value="1"/>
</dbReference>
<dbReference type="InterPro" id="IPR003780">
    <property type="entry name" value="COX15/CtaA_fam"/>
</dbReference>
<keyword evidence="14" id="KW-1185">Reference proteome</keyword>
<feature type="transmembrane region" description="Helical" evidence="12">
    <location>
        <begin position="116"/>
        <end position="137"/>
    </location>
</feature>
<evidence type="ECO:0000256" key="6">
    <source>
        <dbReference type="ARBA" id="ARBA00023002"/>
    </source>
</evidence>
<evidence type="ECO:0000256" key="4">
    <source>
        <dbReference type="ARBA" id="ARBA00022723"/>
    </source>
</evidence>
<keyword evidence="8" id="KW-0350">Heme biosynthesis</keyword>
<comment type="subcellular location">
    <subcellularLocation>
        <location evidence="1">Membrane</location>
        <topology evidence="1">Multi-pass membrane protein</topology>
    </subcellularLocation>
</comment>
<dbReference type="AlphaFoldDB" id="A0A7W7CD90"/>
<comment type="pathway">
    <text evidence="11">Porphyrin-containing compound metabolism.</text>
</comment>
<feature type="transmembrane region" description="Helical" evidence="12">
    <location>
        <begin position="86"/>
        <end position="104"/>
    </location>
</feature>
<evidence type="ECO:0000256" key="7">
    <source>
        <dbReference type="ARBA" id="ARBA00023004"/>
    </source>
</evidence>
<evidence type="ECO:0000256" key="1">
    <source>
        <dbReference type="ARBA" id="ARBA00004141"/>
    </source>
</evidence>
<name>A0A7W7CD90_9PSEU</name>
<keyword evidence="7" id="KW-0408">Iron</keyword>
<keyword evidence="2" id="KW-1003">Cell membrane</keyword>
<gene>
    <name evidence="13" type="ORF">HNR67_003836</name>
</gene>
<dbReference type="GO" id="GO:0016020">
    <property type="term" value="C:membrane"/>
    <property type="evidence" value="ECO:0007669"/>
    <property type="project" value="UniProtKB-SubCell"/>
</dbReference>
<evidence type="ECO:0000256" key="8">
    <source>
        <dbReference type="ARBA" id="ARBA00023133"/>
    </source>
</evidence>
<reference evidence="13 14" key="1">
    <citation type="submission" date="2020-08" db="EMBL/GenBank/DDBJ databases">
        <title>Sequencing the genomes of 1000 actinobacteria strains.</title>
        <authorList>
            <person name="Klenk H.-P."/>
        </authorList>
    </citation>
    <scope>NUCLEOTIDE SEQUENCE [LARGE SCALE GENOMIC DNA]</scope>
    <source>
        <strain evidence="13 14">DSM 44230</strain>
    </source>
</reference>
<feature type="transmembrane region" description="Helical" evidence="12">
    <location>
        <begin position="182"/>
        <end position="203"/>
    </location>
</feature>
<keyword evidence="5 12" id="KW-1133">Transmembrane helix</keyword>
<dbReference type="GO" id="GO:0046872">
    <property type="term" value="F:metal ion binding"/>
    <property type="evidence" value="ECO:0007669"/>
    <property type="project" value="UniProtKB-KW"/>
</dbReference>
<feature type="transmembrane region" description="Helical" evidence="12">
    <location>
        <begin position="256"/>
        <end position="276"/>
    </location>
</feature>
<organism evidence="13 14">
    <name type="scientific">Crossiella cryophila</name>
    <dbReference type="NCBI Taxonomy" id="43355"/>
    <lineage>
        <taxon>Bacteria</taxon>
        <taxon>Bacillati</taxon>
        <taxon>Actinomycetota</taxon>
        <taxon>Actinomycetes</taxon>
        <taxon>Pseudonocardiales</taxon>
        <taxon>Pseudonocardiaceae</taxon>
        <taxon>Crossiella</taxon>
    </lineage>
</organism>
<accession>A0A7W7CD90</accession>
<keyword evidence="6" id="KW-0560">Oxidoreductase</keyword>
<evidence type="ECO:0000256" key="9">
    <source>
        <dbReference type="ARBA" id="ARBA00023136"/>
    </source>
</evidence>
<dbReference type="EMBL" id="JACHMH010000001">
    <property type="protein sequence ID" value="MBB4677718.1"/>
    <property type="molecule type" value="Genomic_DNA"/>
</dbReference>
<feature type="transmembrane region" description="Helical" evidence="12">
    <location>
        <begin position="27"/>
        <end position="45"/>
    </location>
</feature>
<evidence type="ECO:0000256" key="11">
    <source>
        <dbReference type="ARBA" id="ARBA00023444"/>
    </source>
</evidence>
<evidence type="ECO:0000313" key="14">
    <source>
        <dbReference type="Proteomes" id="UP000533598"/>
    </source>
</evidence>
<sequence>MAATSAEPSTDAGVPASRPSHKLTRGVLVTNLVLQVVIAVTGSVVRVTGSGLGCPTWPNCFPGSLVPIEHPEFAWFHQWIEFGNRLLSGVVGMVALACFVLAWLHRPRRRRLTRLAAYTLAGTISQGVIGGITVLAGLVWWTVAGHFLVSMVLVWVAVLLVRSQWETDAPVRPLIPGALRQLLVVSTVVLIGVLVVGTMLTGAGPHAGDAATARLNASVSGLAQAHADLLFLFLGLLIAFAFALRAVSAPSGVWRAYWWLIAVVLAQGSVGMVQYLTGVPEVLVIFHVLGAALVTVGMANMWAATGDRGQRGLAADHLAGSSATSVASQR</sequence>
<keyword evidence="4" id="KW-0479">Metal-binding</keyword>
<evidence type="ECO:0000313" key="13">
    <source>
        <dbReference type="EMBL" id="MBB4677718.1"/>
    </source>
</evidence>
<dbReference type="RefSeq" id="WP_312987603.1">
    <property type="nucleotide sequence ID" value="NZ_BAAAUI010000083.1"/>
</dbReference>
<protein>
    <submittedName>
        <fullName evidence="13">Cytochrome c oxidase assembly protein subunit 15</fullName>
    </submittedName>
</protein>
<evidence type="ECO:0000256" key="12">
    <source>
        <dbReference type="SAM" id="Phobius"/>
    </source>
</evidence>
<keyword evidence="9 12" id="KW-0472">Membrane</keyword>
<comment type="caution">
    <text evidence="13">The sequence shown here is derived from an EMBL/GenBank/DDBJ whole genome shotgun (WGS) entry which is preliminary data.</text>
</comment>
<evidence type="ECO:0000256" key="5">
    <source>
        <dbReference type="ARBA" id="ARBA00022989"/>
    </source>
</evidence>
<keyword evidence="10" id="KW-1015">Disulfide bond</keyword>
<keyword evidence="3 12" id="KW-0812">Transmembrane</keyword>
<feature type="transmembrane region" description="Helical" evidence="12">
    <location>
        <begin position="143"/>
        <end position="161"/>
    </location>
</feature>
<proteinExistence type="predicted"/>
<evidence type="ECO:0000256" key="10">
    <source>
        <dbReference type="ARBA" id="ARBA00023157"/>
    </source>
</evidence>
<dbReference type="GO" id="GO:0016491">
    <property type="term" value="F:oxidoreductase activity"/>
    <property type="evidence" value="ECO:0007669"/>
    <property type="project" value="UniProtKB-KW"/>
</dbReference>
<feature type="transmembrane region" description="Helical" evidence="12">
    <location>
        <begin position="282"/>
        <end position="303"/>
    </location>
</feature>
<dbReference type="PANTHER" id="PTHR35457:SF1">
    <property type="entry name" value="HEME A SYNTHASE"/>
    <property type="match status" value="1"/>
</dbReference>
<feature type="transmembrane region" description="Helical" evidence="12">
    <location>
        <begin position="223"/>
        <end position="244"/>
    </location>
</feature>
<evidence type="ECO:0000256" key="3">
    <source>
        <dbReference type="ARBA" id="ARBA00022692"/>
    </source>
</evidence>
<dbReference type="Proteomes" id="UP000533598">
    <property type="component" value="Unassembled WGS sequence"/>
</dbReference>
<dbReference type="InterPro" id="IPR050450">
    <property type="entry name" value="COX15/CtaA_HemeA_synthase"/>
</dbReference>
<dbReference type="GO" id="GO:0006784">
    <property type="term" value="P:heme A biosynthetic process"/>
    <property type="evidence" value="ECO:0007669"/>
    <property type="project" value="InterPro"/>
</dbReference>
<evidence type="ECO:0000256" key="2">
    <source>
        <dbReference type="ARBA" id="ARBA00022475"/>
    </source>
</evidence>
<dbReference type="Pfam" id="PF02628">
    <property type="entry name" value="COX15-CtaA"/>
    <property type="match status" value="1"/>
</dbReference>